<protein>
    <submittedName>
        <fullName evidence="1">Uncharacterized protein</fullName>
    </submittedName>
</protein>
<dbReference type="Proteomes" id="UP000640333">
    <property type="component" value="Unassembled WGS sequence"/>
</dbReference>
<reference evidence="1" key="1">
    <citation type="submission" date="2020-10" db="EMBL/GenBank/DDBJ databases">
        <title>Bacterium isolated from coastal waters sediment.</title>
        <authorList>
            <person name="Chen R.-J."/>
            <person name="Lu D.-C."/>
            <person name="Zhu K.-L."/>
            <person name="Du Z.-J."/>
        </authorList>
    </citation>
    <scope>NUCLEOTIDE SEQUENCE</scope>
    <source>
        <strain evidence="1">N1Y112</strain>
    </source>
</reference>
<dbReference type="RefSeq" id="WP_193953100.1">
    <property type="nucleotide sequence ID" value="NZ_JADEYS010000008.1"/>
</dbReference>
<comment type="caution">
    <text evidence="1">The sequence shown here is derived from an EMBL/GenBank/DDBJ whole genome shotgun (WGS) entry which is preliminary data.</text>
</comment>
<gene>
    <name evidence="1" type="ORF">IOQ59_09785</name>
</gene>
<dbReference type="AlphaFoldDB" id="A0A8J7JYF4"/>
<name>A0A8J7JYF4_9GAMM</name>
<organism evidence="1 2">
    <name type="scientific">Pontibacterium sinense</name>
    <dbReference type="NCBI Taxonomy" id="2781979"/>
    <lineage>
        <taxon>Bacteria</taxon>
        <taxon>Pseudomonadati</taxon>
        <taxon>Pseudomonadota</taxon>
        <taxon>Gammaproteobacteria</taxon>
        <taxon>Oceanospirillales</taxon>
        <taxon>Oceanospirillaceae</taxon>
        <taxon>Pontibacterium</taxon>
    </lineage>
</organism>
<evidence type="ECO:0000313" key="2">
    <source>
        <dbReference type="Proteomes" id="UP000640333"/>
    </source>
</evidence>
<accession>A0A8J7JYF4</accession>
<dbReference type="EMBL" id="JADEYS010000008">
    <property type="protein sequence ID" value="MBE9397548.1"/>
    <property type="molecule type" value="Genomic_DNA"/>
</dbReference>
<evidence type="ECO:0000313" key="1">
    <source>
        <dbReference type="EMBL" id="MBE9397548.1"/>
    </source>
</evidence>
<proteinExistence type="predicted"/>
<sequence>MRVSELRDLVAMDQIREGLLKTSADGWQVSLEDFQGHQFPLTDATGRIKIYHSLDRATEILRTLGVRKMCVQERF</sequence>
<keyword evidence="2" id="KW-1185">Reference proteome</keyword>